<dbReference type="GO" id="GO:0060340">
    <property type="term" value="P:positive regulation of type I interferon-mediated signaling pathway"/>
    <property type="evidence" value="ECO:0007669"/>
    <property type="project" value="TreeGrafter"/>
</dbReference>
<keyword evidence="6" id="KW-1185">Reference proteome</keyword>
<gene>
    <name evidence="7" type="primary">LOC111110358</name>
</gene>
<dbReference type="KEGG" id="cvn:111110358"/>
<dbReference type="GeneID" id="111110358"/>
<dbReference type="Gene3D" id="1.10.8.10">
    <property type="entry name" value="DNA helicase RuvA subunit, C-terminal domain"/>
    <property type="match status" value="1"/>
</dbReference>
<evidence type="ECO:0000313" key="7">
    <source>
        <dbReference type="RefSeq" id="XP_022302541.1"/>
    </source>
</evidence>
<evidence type="ECO:0000256" key="1">
    <source>
        <dbReference type="ARBA" id="ARBA00022443"/>
    </source>
</evidence>
<dbReference type="Pfam" id="PF00018">
    <property type="entry name" value="SH3_1"/>
    <property type="match status" value="1"/>
</dbReference>
<dbReference type="PROSITE" id="PS50002">
    <property type="entry name" value="SH3"/>
    <property type="match status" value="1"/>
</dbReference>
<dbReference type="CDD" id="cd19756">
    <property type="entry name" value="Bbox2"/>
    <property type="match status" value="1"/>
</dbReference>
<dbReference type="AlphaFoldDB" id="A0A8B8BHV7"/>
<feature type="domain" description="B box-type" evidence="5">
    <location>
        <begin position="81"/>
        <end position="126"/>
    </location>
</feature>
<feature type="domain" description="B box-type" evidence="5">
    <location>
        <begin position="133"/>
        <end position="175"/>
    </location>
</feature>
<dbReference type="RefSeq" id="XP_022302541.1">
    <property type="nucleotide sequence ID" value="XM_022446833.1"/>
</dbReference>
<evidence type="ECO:0000256" key="3">
    <source>
        <dbReference type="PROSITE-ProRule" id="PRU00192"/>
    </source>
</evidence>
<dbReference type="FunFam" id="2.30.30.40:FF:000136">
    <property type="entry name" value="Rho GTPase activating protein 4"/>
    <property type="match status" value="1"/>
</dbReference>
<protein>
    <submittedName>
        <fullName evidence="7">E3 ubiquitin-protein ligase TRIM36-like</fullName>
    </submittedName>
</protein>
<dbReference type="Gene3D" id="2.30.30.40">
    <property type="entry name" value="SH3 Domains"/>
    <property type="match status" value="1"/>
</dbReference>
<sequence length="466" mass="54127">MAEPQTIEAAALYDFEGRKGRELSFKKHDTLLLYRRVSQDWWEGLYQGKKGLIPDGYITLKHSNQHKRMVDCVMDPRYCAQDVLRCHLCETPVPSLWCDPCHIYLCKVCAGEHILDESKLHKVVPIKQALGALRYPTCSDHSTKNCQLFCEVCTVPICVQCASSKEHRGHEFVDLLEIVKCIKEVSQKDVQKLESSVLAKHEEISSDIRSQKVYLKKNLEESQTAVDEQCKRLVREISEIAEDVKSEILKEHEKELSALSEREEQTIFTISNIKKCILNANEIQASRDVGFVVKYKSRNEEFRSMLPKYNVSTPTFVAYEIDEENLSQRFGFVTKETVSCQSDETESFEPSPPTLREAYLSYLLKEGRQFTGKKRKRVKFLVENEKKEEDRAEYWKFLFATEKHQSRWHPMHELDDSKVKRKDIKIVMLLTNVSRSKAILAIRKNSNDLVEAIKELRGRKTTEYTD</sequence>
<feature type="domain" description="SH3" evidence="4">
    <location>
        <begin position="4"/>
        <end position="63"/>
    </location>
</feature>
<evidence type="ECO:0000259" key="5">
    <source>
        <dbReference type="PROSITE" id="PS50119"/>
    </source>
</evidence>
<dbReference type="SMART" id="SM00336">
    <property type="entry name" value="BBOX"/>
    <property type="match status" value="2"/>
</dbReference>
<dbReference type="GO" id="GO:0061630">
    <property type="term" value="F:ubiquitin protein ligase activity"/>
    <property type="evidence" value="ECO:0007669"/>
    <property type="project" value="TreeGrafter"/>
</dbReference>
<dbReference type="PROSITE" id="PS50119">
    <property type="entry name" value="ZF_BBOX"/>
    <property type="match status" value="2"/>
</dbReference>
<dbReference type="InterPro" id="IPR001452">
    <property type="entry name" value="SH3_domain"/>
</dbReference>
<organism evidence="6 7">
    <name type="scientific">Crassostrea virginica</name>
    <name type="common">Eastern oyster</name>
    <dbReference type="NCBI Taxonomy" id="6565"/>
    <lineage>
        <taxon>Eukaryota</taxon>
        <taxon>Metazoa</taxon>
        <taxon>Spiralia</taxon>
        <taxon>Lophotrochozoa</taxon>
        <taxon>Mollusca</taxon>
        <taxon>Bivalvia</taxon>
        <taxon>Autobranchia</taxon>
        <taxon>Pteriomorphia</taxon>
        <taxon>Ostreida</taxon>
        <taxon>Ostreoidea</taxon>
        <taxon>Ostreidae</taxon>
        <taxon>Crassostrea</taxon>
    </lineage>
</organism>
<dbReference type="OrthoDB" id="153872at2759"/>
<dbReference type="PRINTS" id="PR00452">
    <property type="entry name" value="SH3DOMAIN"/>
</dbReference>
<dbReference type="InterPro" id="IPR047153">
    <property type="entry name" value="TRIM45/56/19-like"/>
</dbReference>
<dbReference type="SUPFAM" id="SSF57845">
    <property type="entry name" value="B-box zinc-binding domain"/>
    <property type="match status" value="1"/>
</dbReference>
<name>A0A8B8BHV7_CRAVI</name>
<evidence type="ECO:0000259" key="4">
    <source>
        <dbReference type="PROSITE" id="PS50002"/>
    </source>
</evidence>
<dbReference type="GO" id="GO:0045087">
    <property type="term" value="P:innate immune response"/>
    <property type="evidence" value="ECO:0007669"/>
    <property type="project" value="TreeGrafter"/>
</dbReference>
<keyword evidence="2" id="KW-0863">Zinc-finger</keyword>
<dbReference type="InterPro" id="IPR036028">
    <property type="entry name" value="SH3-like_dom_sf"/>
</dbReference>
<dbReference type="PANTHER" id="PTHR25462">
    <property type="entry name" value="BONUS, ISOFORM C-RELATED"/>
    <property type="match status" value="1"/>
</dbReference>
<proteinExistence type="predicted"/>
<accession>A0A8B8BHV7</accession>
<dbReference type="PANTHER" id="PTHR25462:SF299">
    <property type="entry name" value="E3 UBIQUITIN-PROTEIN LIGASE TRIM56"/>
    <property type="match status" value="1"/>
</dbReference>
<keyword evidence="2" id="KW-0862">Zinc</keyword>
<dbReference type="InterPro" id="IPR000315">
    <property type="entry name" value="Znf_B-box"/>
</dbReference>
<dbReference type="SUPFAM" id="SSF50044">
    <property type="entry name" value="SH3-domain"/>
    <property type="match status" value="1"/>
</dbReference>
<dbReference type="GO" id="GO:0008270">
    <property type="term" value="F:zinc ion binding"/>
    <property type="evidence" value="ECO:0007669"/>
    <property type="project" value="UniProtKB-KW"/>
</dbReference>
<dbReference type="Proteomes" id="UP000694844">
    <property type="component" value="Chromosome 8"/>
</dbReference>
<keyword evidence="2" id="KW-0479">Metal-binding</keyword>
<evidence type="ECO:0000256" key="2">
    <source>
        <dbReference type="PROSITE-ProRule" id="PRU00024"/>
    </source>
</evidence>
<reference evidence="7" key="1">
    <citation type="submission" date="2025-08" db="UniProtKB">
        <authorList>
            <consortium name="RefSeq"/>
        </authorList>
    </citation>
    <scope>IDENTIFICATION</scope>
    <source>
        <tissue evidence="7">Whole sample</tissue>
    </source>
</reference>
<keyword evidence="1 3" id="KW-0728">SH3 domain</keyword>
<dbReference type="GO" id="GO:0005654">
    <property type="term" value="C:nucleoplasm"/>
    <property type="evidence" value="ECO:0007669"/>
    <property type="project" value="TreeGrafter"/>
</dbReference>
<dbReference type="SMART" id="SM00326">
    <property type="entry name" value="SH3"/>
    <property type="match status" value="1"/>
</dbReference>
<dbReference type="Pfam" id="PF00643">
    <property type="entry name" value="zf-B_box"/>
    <property type="match status" value="1"/>
</dbReference>
<dbReference type="Gene3D" id="3.30.160.60">
    <property type="entry name" value="Classic Zinc Finger"/>
    <property type="match status" value="1"/>
</dbReference>
<evidence type="ECO:0000313" key="6">
    <source>
        <dbReference type="Proteomes" id="UP000694844"/>
    </source>
</evidence>